<dbReference type="PANTHER" id="PTHR42678:SF34">
    <property type="entry name" value="OS04G0183300 PROTEIN"/>
    <property type="match status" value="1"/>
</dbReference>
<dbReference type="AlphaFoldDB" id="A0A314YWH7"/>
<accession>A0A314YWH7</accession>
<dbReference type="InterPro" id="IPR023631">
    <property type="entry name" value="Amidase_dom"/>
</dbReference>
<dbReference type="Gene3D" id="3.90.1300.10">
    <property type="entry name" value="Amidase signature (AS) domain"/>
    <property type="match status" value="1"/>
</dbReference>
<dbReference type="Proteomes" id="UP000250321">
    <property type="component" value="Unassembled WGS sequence"/>
</dbReference>
<evidence type="ECO:0000259" key="1">
    <source>
        <dbReference type="Pfam" id="PF01425"/>
    </source>
</evidence>
<protein>
    <submittedName>
        <fullName evidence="2">Putative amidase</fullName>
    </submittedName>
</protein>
<dbReference type="STRING" id="2094558.A0A314YWH7"/>
<sequence>MTLRKLVEFYLQEICRLNSVLHVVIEVNPYALYQANKAGCQGKAKASNYYYGLHGIPILLKDNIGTKDKLNTIDASLALLGLVVPHDADIVRKLREVRAIMLWKASV</sequence>
<keyword evidence="3" id="KW-1185">Reference proteome</keyword>
<name>A0A314YWH7_PRUYE</name>
<dbReference type="SUPFAM" id="SSF75304">
    <property type="entry name" value="Amidase signature (AS) enzymes"/>
    <property type="match status" value="1"/>
</dbReference>
<dbReference type="OrthoDB" id="566138at2759"/>
<evidence type="ECO:0000313" key="3">
    <source>
        <dbReference type="Proteomes" id="UP000250321"/>
    </source>
</evidence>
<organism evidence="2 3">
    <name type="scientific">Prunus yedoensis var. nudiflora</name>
    <dbReference type="NCBI Taxonomy" id="2094558"/>
    <lineage>
        <taxon>Eukaryota</taxon>
        <taxon>Viridiplantae</taxon>
        <taxon>Streptophyta</taxon>
        <taxon>Embryophyta</taxon>
        <taxon>Tracheophyta</taxon>
        <taxon>Spermatophyta</taxon>
        <taxon>Magnoliopsida</taxon>
        <taxon>eudicotyledons</taxon>
        <taxon>Gunneridae</taxon>
        <taxon>Pentapetalae</taxon>
        <taxon>rosids</taxon>
        <taxon>fabids</taxon>
        <taxon>Rosales</taxon>
        <taxon>Rosaceae</taxon>
        <taxon>Amygdaloideae</taxon>
        <taxon>Amygdaleae</taxon>
        <taxon>Prunus</taxon>
    </lineage>
</organism>
<feature type="domain" description="Amidase" evidence="1">
    <location>
        <begin position="6"/>
        <end position="106"/>
    </location>
</feature>
<evidence type="ECO:0000313" key="2">
    <source>
        <dbReference type="EMBL" id="PQQ09604.1"/>
    </source>
</evidence>
<dbReference type="PANTHER" id="PTHR42678">
    <property type="entry name" value="AMIDASE"/>
    <property type="match status" value="1"/>
</dbReference>
<dbReference type="Pfam" id="PF01425">
    <property type="entry name" value="Amidase"/>
    <property type="match status" value="1"/>
</dbReference>
<reference evidence="2 3" key="1">
    <citation type="submission" date="2018-02" db="EMBL/GenBank/DDBJ databases">
        <title>Draft genome of wild Prunus yedoensis var. nudiflora.</title>
        <authorList>
            <person name="Baek S."/>
            <person name="Kim J.-H."/>
            <person name="Choi K."/>
            <person name="Kim G.-B."/>
            <person name="Cho A."/>
            <person name="Jang H."/>
            <person name="Shin C.-H."/>
            <person name="Yu H.-J."/>
            <person name="Mun J.-H."/>
        </authorList>
    </citation>
    <scope>NUCLEOTIDE SEQUENCE [LARGE SCALE GENOMIC DNA]</scope>
    <source>
        <strain evidence="3">cv. Jeju island</strain>
        <tissue evidence="2">Leaf</tissue>
    </source>
</reference>
<dbReference type="EMBL" id="PJQY01000598">
    <property type="protein sequence ID" value="PQQ09604.1"/>
    <property type="molecule type" value="Genomic_DNA"/>
</dbReference>
<dbReference type="InterPro" id="IPR036928">
    <property type="entry name" value="AS_sf"/>
</dbReference>
<comment type="caution">
    <text evidence="2">The sequence shown here is derived from an EMBL/GenBank/DDBJ whole genome shotgun (WGS) entry which is preliminary data.</text>
</comment>
<gene>
    <name evidence="2" type="ORF">Pyn_26376</name>
</gene>
<proteinExistence type="predicted"/>